<dbReference type="Proteomes" id="UP000256845">
    <property type="component" value="Unassembled WGS sequence"/>
</dbReference>
<dbReference type="SMART" id="SM00871">
    <property type="entry name" value="AraC_E_bind"/>
    <property type="match status" value="1"/>
</dbReference>
<keyword evidence="1" id="KW-0805">Transcription regulation</keyword>
<dbReference type="InterPro" id="IPR010499">
    <property type="entry name" value="AraC_E-bd"/>
</dbReference>
<dbReference type="RefSeq" id="WP_181905426.1">
    <property type="nucleotide sequence ID" value="NZ_QRDW01000008.1"/>
</dbReference>
<dbReference type="PROSITE" id="PS00041">
    <property type="entry name" value="HTH_ARAC_FAMILY_1"/>
    <property type="match status" value="1"/>
</dbReference>
<gene>
    <name evidence="5" type="ORF">DFP90_108163</name>
</gene>
<dbReference type="GO" id="GO:0003700">
    <property type="term" value="F:DNA-binding transcription factor activity"/>
    <property type="evidence" value="ECO:0007669"/>
    <property type="project" value="InterPro"/>
</dbReference>
<dbReference type="EMBL" id="QRDW01000008">
    <property type="protein sequence ID" value="RED48144.1"/>
    <property type="molecule type" value="Genomic_DNA"/>
</dbReference>
<keyword evidence="3" id="KW-0804">Transcription</keyword>
<dbReference type="PANTHER" id="PTHR47504:SF5">
    <property type="entry name" value="RIGHT ORIGIN-BINDING PROTEIN"/>
    <property type="match status" value="1"/>
</dbReference>
<dbReference type="GO" id="GO:0043565">
    <property type="term" value="F:sequence-specific DNA binding"/>
    <property type="evidence" value="ECO:0007669"/>
    <property type="project" value="InterPro"/>
</dbReference>
<organism evidence="5 6">
    <name type="scientific">Aestuariispira insulae</name>
    <dbReference type="NCBI Taxonomy" id="1461337"/>
    <lineage>
        <taxon>Bacteria</taxon>
        <taxon>Pseudomonadati</taxon>
        <taxon>Pseudomonadota</taxon>
        <taxon>Alphaproteobacteria</taxon>
        <taxon>Rhodospirillales</taxon>
        <taxon>Kiloniellaceae</taxon>
        <taxon>Aestuariispira</taxon>
    </lineage>
</organism>
<dbReference type="Gene3D" id="3.20.80.10">
    <property type="entry name" value="Regulatory factor, effector binding domain"/>
    <property type="match status" value="1"/>
</dbReference>
<evidence type="ECO:0000313" key="6">
    <source>
        <dbReference type="Proteomes" id="UP000256845"/>
    </source>
</evidence>
<sequence length="286" mass="32162">MKQFFKAIDYIEANLSTEIRLSDVANAACYSDYHFARMFRALAGDTIVGYIRKRRLSIAAERLVSEDIRLIDLALESGFDSQEAFSRAFRKLFGMAPGQFRRQRDWEGFMLKPALTSDILKHFHEDITMEPKIVEHAGLKAIGLDMTFSPEKAVEIPALWGQLRGRIPDIPAKTGKAAYGICSGKQPGDETFTYTACLDVSEIGHVPDGMRSIELPARTYAVFTHKVTSPDVPAGMKVTMQYIWGTWLPNSDYRYTGDPDFELTDDRFDPESLSGEIDIYIPVVPA</sequence>
<dbReference type="InterPro" id="IPR018062">
    <property type="entry name" value="HTH_AraC-typ_CS"/>
</dbReference>
<comment type="caution">
    <text evidence="5">The sequence shown here is derived from an EMBL/GenBank/DDBJ whole genome shotgun (WGS) entry which is preliminary data.</text>
</comment>
<dbReference type="SUPFAM" id="SSF46689">
    <property type="entry name" value="Homeodomain-like"/>
    <property type="match status" value="2"/>
</dbReference>
<dbReference type="Pfam" id="PF06445">
    <property type="entry name" value="GyrI-like"/>
    <property type="match status" value="1"/>
</dbReference>
<evidence type="ECO:0000259" key="4">
    <source>
        <dbReference type="PROSITE" id="PS01124"/>
    </source>
</evidence>
<evidence type="ECO:0000313" key="5">
    <source>
        <dbReference type="EMBL" id="RED48144.1"/>
    </source>
</evidence>
<dbReference type="Pfam" id="PF12833">
    <property type="entry name" value="HTH_18"/>
    <property type="match status" value="1"/>
</dbReference>
<dbReference type="PRINTS" id="PR00032">
    <property type="entry name" value="HTHARAC"/>
</dbReference>
<keyword evidence="2" id="KW-0238">DNA-binding</keyword>
<dbReference type="AlphaFoldDB" id="A0A3D9HF87"/>
<dbReference type="InterPro" id="IPR020449">
    <property type="entry name" value="Tscrpt_reg_AraC-type_HTH"/>
</dbReference>
<keyword evidence="6" id="KW-1185">Reference proteome</keyword>
<dbReference type="PANTHER" id="PTHR47504">
    <property type="entry name" value="RIGHT ORIGIN-BINDING PROTEIN"/>
    <property type="match status" value="1"/>
</dbReference>
<name>A0A3D9HF87_9PROT</name>
<reference evidence="5 6" key="1">
    <citation type="submission" date="2018-07" db="EMBL/GenBank/DDBJ databases">
        <title>Genomic Encyclopedia of Type Strains, Phase III (KMG-III): the genomes of soil and plant-associated and newly described type strains.</title>
        <authorList>
            <person name="Whitman W."/>
        </authorList>
    </citation>
    <scope>NUCLEOTIDE SEQUENCE [LARGE SCALE GENOMIC DNA]</scope>
    <source>
        <strain evidence="5 6">CECT 8488</strain>
    </source>
</reference>
<dbReference type="SUPFAM" id="SSF55136">
    <property type="entry name" value="Probable bacterial effector-binding domain"/>
    <property type="match status" value="1"/>
</dbReference>
<dbReference type="Gene3D" id="1.10.10.60">
    <property type="entry name" value="Homeodomain-like"/>
    <property type="match status" value="2"/>
</dbReference>
<proteinExistence type="predicted"/>
<dbReference type="SMART" id="SM00342">
    <property type="entry name" value="HTH_ARAC"/>
    <property type="match status" value="1"/>
</dbReference>
<dbReference type="PROSITE" id="PS01124">
    <property type="entry name" value="HTH_ARAC_FAMILY_2"/>
    <property type="match status" value="1"/>
</dbReference>
<evidence type="ECO:0000256" key="2">
    <source>
        <dbReference type="ARBA" id="ARBA00023125"/>
    </source>
</evidence>
<dbReference type="InterPro" id="IPR018060">
    <property type="entry name" value="HTH_AraC"/>
</dbReference>
<dbReference type="InterPro" id="IPR029442">
    <property type="entry name" value="GyrI-like"/>
</dbReference>
<dbReference type="InterPro" id="IPR011256">
    <property type="entry name" value="Reg_factor_effector_dom_sf"/>
</dbReference>
<protein>
    <submittedName>
        <fullName evidence="5">AraC family transcriptional regulator</fullName>
    </submittedName>
</protein>
<dbReference type="InterPro" id="IPR009057">
    <property type="entry name" value="Homeodomain-like_sf"/>
</dbReference>
<dbReference type="InterPro" id="IPR050959">
    <property type="entry name" value="MarA-like"/>
</dbReference>
<accession>A0A3D9HF87</accession>
<feature type="domain" description="HTH araC/xylS-type" evidence="4">
    <location>
        <begin position="5"/>
        <end position="103"/>
    </location>
</feature>
<evidence type="ECO:0000256" key="1">
    <source>
        <dbReference type="ARBA" id="ARBA00023015"/>
    </source>
</evidence>
<evidence type="ECO:0000256" key="3">
    <source>
        <dbReference type="ARBA" id="ARBA00023163"/>
    </source>
</evidence>